<proteinExistence type="predicted"/>
<evidence type="ECO:0000313" key="1">
    <source>
        <dbReference type="EMBL" id="KAF3599654.1"/>
    </source>
</evidence>
<sequence length="95" mass="10618">MCGRVMRGRVMRGRMMCGRVMRGRRYVDGDECKNSRSFIGANSTIAELNDTTPTTMFFCGQLLFPVSHTIDSEINIVVDELGEAALVRARHNPPP</sequence>
<gene>
    <name evidence="1" type="ORF">F2Q69_00035992</name>
</gene>
<name>A0A8S9SFP4_BRACR</name>
<dbReference type="Proteomes" id="UP000712600">
    <property type="component" value="Unassembled WGS sequence"/>
</dbReference>
<organism evidence="1 2">
    <name type="scientific">Brassica cretica</name>
    <name type="common">Mustard</name>
    <dbReference type="NCBI Taxonomy" id="69181"/>
    <lineage>
        <taxon>Eukaryota</taxon>
        <taxon>Viridiplantae</taxon>
        <taxon>Streptophyta</taxon>
        <taxon>Embryophyta</taxon>
        <taxon>Tracheophyta</taxon>
        <taxon>Spermatophyta</taxon>
        <taxon>Magnoliopsida</taxon>
        <taxon>eudicotyledons</taxon>
        <taxon>Gunneridae</taxon>
        <taxon>Pentapetalae</taxon>
        <taxon>rosids</taxon>
        <taxon>malvids</taxon>
        <taxon>Brassicales</taxon>
        <taxon>Brassicaceae</taxon>
        <taxon>Brassiceae</taxon>
        <taxon>Brassica</taxon>
    </lineage>
</organism>
<protein>
    <submittedName>
        <fullName evidence="1">Uncharacterized protein</fullName>
    </submittedName>
</protein>
<dbReference type="EMBL" id="QGKX02000004">
    <property type="protein sequence ID" value="KAF3599654.1"/>
    <property type="molecule type" value="Genomic_DNA"/>
</dbReference>
<dbReference type="AlphaFoldDB" id="A0A8S9SFP4"/>
<accession>A0A8S9SFP4</accession>
<reference evidence="1" key="1">
    <citation type="submission" date="2019-12" db="EMBL/GenBank/DDBJ databases">
        <title>Genome sequencing and annotation of Brassica cretica.</title>
        <authorList>
            <person name="Studholme D.J."/>
            <person name="Sarris P."/>
        </authorList>
    </citation>
    <scope>NUCLEOTIDE SEQUENCE</scope>
    <source>
        <strain evidence="1">PFS-109/04</strain>
        <tissue evidence="1">Leaf</tissue>
    </source>
</reference>
<evidence type="ECO:0000313" key="2">
    <source>
        <dbReference type="Proteomes" id="UP000712600"/>
    </source>
</evidence>
<comment type="caution">
    <text evidence="1">The sequence shown here is derived from an EMBL/GenBank/DDBJ whole genome shotgun (WGS) entry which is preliminary data.</text>
</comment>